<name>A0A4T2C0I6_9MICO</name>
<feature type="domain" description="Nudix hydrolase" evidence="3">
    <location>
        <begin position="23"/>
        <end position="152"/>
    </location>
</feature>
<dbReference type="AlphaFoldDB" id="A0A4T2C0I6"/>
<dbReference type="OrthoDB" id="3404294at2"/>
<comment type="caution">
    <text evidence="4">The sequence shown here is derived from an EMBL/GenBank/DDBJ whole genome shotgun (WGS) entry which is preliminary data.</text>
</comment>
<dbReference type="InterPro" id="IPR015797">
    <property type="entry name" value="NUDIX_hydrolase-like_dom_sf"/>
</dbReference>
<comment type="cofactor">
    <cofactor evidence="1">
        <name>Mg(2+)</name>
        <dbReference type="ChEBI" id="CHEBI:18420"/>
    </cofactor>
</comment>
<dbReference type="RefSeq" id="WP_136641708.1">
    <property type="nucleotide sequence ID" value="NZ_QYRT01000011.1"/>
</dbReference>
<reference evidence="4 5" key="1">
    <citation type="journal article" date="2019" name="Microorganisms">
        <title>Systematic Affiliation and Genome Analysis of Subtercola vilae DB165(T) with Particular Emphasis on Cold Adaptation of an Isolate from a High-Altitude Cold Volcano Lake.</title>
        <authorList>
            <person name="Villalobos A.S."/>
            <person name="Wiese J."/>
            <person name="Imhoff J.F."/>
            <person name="Dorador C."/>
            <person name="Keller A."/>
            <person name="Hentschel U."/>
        </authorList>
    </citation>
    <scope>NUCLEOTIDE SEQUENCE [LARGE SCALE GENOMIC DNA]</scope>
    <source>
        <strain evidence="4 5">DB165</strain>
    </source>
</reference>
<dbReference type="Pfam" id="PF00293">
    <property type="entry name" value="NUDIX"/>
    <property type="match status" value="1"/>
</dbReference>
<dbReference type="Proteomes" id="UP000306192">
    <property type="component" value="Unassembled WGS sequence"/>
</dbReference>
<protein>
    <submittedName>
        <fullName evidence="4">NUDIX hydrolase</fullName>
    </submittedName>
</protein>
<proteinExistence type="predicted"/>
<evidence type="ECO:0000313" key="5">
    <source>
        <dbReference type="Proteomes" id="UP000306192"/>
    </source>
</evidence>
<gene>
    <name evidence="4" type="ORF">D4765_07710</name>
</gene>
<dbReference type="SUPFAM" id="SSF55811">
    <property type="entry name" value="Nudix"/>
    <property type="match status" value="1"/>
</dbReference>
<evidence type="ECO:0000259" key="3">
    <source>
        <dbReference type="PROSITE" id="PS51462"/>
    </source>
</evidence>
<keyword evidence="2 4" id="KW-0378">Hydrolase</keyword>
<dbReference type="InterPro" id="IPR000086">
    <property type="entry name" value="NUDIX_hydrolase_dom"/>
</dbReference>
<organism evidence="4 5">
    <name type="scientific">Subtercola vilae</name>
    <dbReference type="NCBI Taxonomy" id="2056433"/>
    <lineage>
        <taxon>Bacteria</taxon>
        <taxon>Bacillati</taxon>
        <taxon>Actinomycetota</taxon>
        <taxon>Actinomycetes</taxon>
        <taxon>Micrococcales</taxon>
        <taxon>Microbacteriaceae</taxon>
        <taxon>Subtercola</taxon>
    </lineage>
</organism>
<dbReference type="EMBL" id="QYRT01000011">
    <property type="protein sequence ID" value="TIH37665.1"/>
    <property type="molecule type" value="Genomic_DNA"/>
</dbReference>
<dbReference type="GO" id="GO:0016787">
    <property type="term" value="F:hydrolase activity"/>
    <property type="evidence" value="ECO:0007669"/>
    <property type="project" value="UniProtKB-KW"/>
</dbReference>
<evidence type="ECO:0000256" key="2">
    <source>
        <dbReference type="ARBA" id="ARBA00022801"/>
    </source>
</evidence>
<keyword evidence="5" id="KW-1185">Reference proteome</keyword>
<dbReference type="InterPro" id="IPR020084">
    <property type="entry name" value="NUDIX_hydrolase_CS"/>
</dbReference>
<accession>A0A4T2C0I6</accession>
<evidence type="ECO:0000256" key="1">
    <source>
        <dbReference type="ARBA" id="ARBA00001946"/>
    </source>
</evidence>
<sequence>MQSFSMRDGEDFVYGPDGSRHWGVFGAAGILVADATLGVLLQKRSDATEHGGIWSTPGGALKHLETAVDGAMREAEEECGLSPDDVTIGRVHLFDLGYWHYSTVVARLKRAFVPRLNWESIEFQWVALDDVDKLDLHPALRRSWHELKEMIHEAEANAEVERPRA</sequence>
<dbReference type="PROSITE" id="PS00893">
    <property type="entry name" value="NUDIX_BOX"/>
    <property type="match status" value="1"/>
</dbReference>
<evidence type="ECO:0000313" key="4">
    <source>
        <dbReference type="EMBL" id="TIH37665.1"/>
    </source>
</evidence>
<dbReference type="PANTHER" id="PTHR43046:SF2">
    <property type="entry name" value="8-OXO-DGTP DIPHOSPHATASE-RELATED"/>
    <property type="match status" value="1"/>
</dbReference>
<dbReference type="PANTHER" id="PTHR43046">
    <property type="entry name" value="GDP-MANNOSE MANNOSYL HYDROLASE"/>
    <property type="match status" value="1"/>
</dbReference>
<dbReference type="Gene3D" id="3.90.79.10">
    <property type="entry name" value="Nucleoside Triphosphate Pyrophosphohydrolase"/>
    <property type="match status" value="1"/>
</dbReference>
<dbReference type="PROSITE" id="PS51462">
    <property type="entry name" value="NUDIX"/>
    <property type="match status" value="1"/>
</dbReference>